<comment type="caution">
    <text evidence="1">The sequence shown here is derived from an EMBL/GenBank/DDBJ whole genome shotgun (WGS) entry which is preliminary data.</text>
</comment>
<protein>
    <recommendedName>
        <fullName evidence="3">Solute-binding protein family 3/N-terminal domain-containing protein</fullName>
    </recommendedName>
</protein>
<sequence>MNVQGKSTDQRFAVVLLKSLINRDNKYQLNFMDDGTGIQLSEAKLHNDLLNDKIHIIWTLTSKSHEEKFQAIYIPIYRGMYGMRIPIVTKQNQNIFHGVKTLDDLKKFKAGQGSFWADTKILQANNLPVVKELKYINLFHMLEGDRFDYFPRGIPEPWAEIEREQALDLVVESNIMIRYTAPFYFFVNKSNKKLASYLTASLNSLISSGEYNKMFYSHPDIKSALNKANLKQRNVIHLKNPELTSATPTDRAELWFDPNQSLVH</sequence>
<evidence type="ECO:0008006" key="3">
    <source>
        <dbReference type="Google" id="ProtNLM"/>
    </source>
</evidence>
<gene>
    <name evidence="1" type="ORF">XM47_15765</name>
</gene>
<organism evidence="1 2">
    <name type="scientific">Catenovulum maritimum</name>
    <dbReference type="NCBI Taxonomy" id="1513271"/>
    <lineage>
        <taxon>Bacteria</taxon>
        <taxon>Pseudomonadati</taxon>
        <taxon>Pseudomonadota</taxon>
        <taxon>Gammaproteobacteria</taxon>
        <taxon>Alteromonadales</taxon>
        <taxon>Alteromonadaceae</taxon>
        <taxon>Catenovulum</taxon>
    </lineage>
</organism>
<dbReference type="SUPFAM" id="SSF53850">
    <property type="entry name" value="Periplasmic binding protein-like II"/>
    <property type="match status" value="1"/>
</dbReference>
<dbReference type="Proteomes" id="UP000037600">
    <property type="component" value="Unassembled WGS sequence"/>
</dbReference>
<dbReference type="AlphaFoldDB" id="A0A0J8GMX7"/>
<evidence type="ECO:0000313" key="1">
    <source>
        <dbReference type="EMBL" id="KMT64167.1"/>
    </source>
</evidence>
<keyword evidence="2" id="KW-1185">Reference proteome</keyword>
<evidence type="ECO:0000313" key="2">
    <source>
        <dbReference type="Proteomes" id="UP000037600"/>
    </source>
</evidence>
<proteinExistence type="predicted"/>
<dbReference type="EMBL" id="LAZL01000030">
    <property type="protein sequence ID" value="KMT64167.1"/>
    <property type="molecule type" value="Genomic_DNA"/>
</dbReference>
<name>A0A0J8GMX7_9ALTE</name>
<dbReference type="Gene3D" id="3.40.190.10">
    <property type="entry name" value="Periplasmic binding protein-like II"/>
    <property type="match status" value="2"/>
</dbReference>
<dbReference type="STRING" id="1513271.XM47_15765"/>
<accession>A0A0J8GMX7</accession>
<reference evidence="1 2" key="1">
    <citation type="submission" date="2015-04" db="EMBL/GenBank/DDBJ databases">
        <title>Draft Genome Sequence of the Novel Agar-Digesting Marine Bacterium Q1.</title>
        <authorList>
            <person name="Li Y."/>
            <person name="Li D."/>
            <person name="Chen G."/>
            <person name="Du Z."/>
        </authorList>
    </citation>
    <scope>NUCLEOTIDE SEQUENCE [LARGE SCALE GENOMIC DNA]</scope>
    <source>
        <strain evidence="1 2">Q1</strain>
    </source>
</reference>